<dbReference type="PROSITE" id="PS00217">
    <property type="entry name" value="SUGAR_TRANSPORT_2"/>
    <property type="match status" value="1"/>
</dbReference>
<evidence type="ECO:0000256" key="5">
    <source>
        <dbReference type="ARBA" id="ARBA00022692"/>
    </source>
</evidence>
<protein>
    <submittedName>
        <fullName evidence="11">MFS transporter</fullName>
    </submittedName>
</protein>
<comment type="similarity">
    <text evidence="2">Belongs to the major facilitator superfamily. Metabolite:H+ Symporter (MHS) family (TC 2.A.1.6) family.</text>
</comment>
<feature type="transmembrane region" description="Helical" evidence="9">
    <location>
        <begin position="344"/>
        <end position="370"/>
    </location>
</feature>
<keyword evidence="3" id="KW-0813">Transport</keyword>
<dbReference type="SUPFAM" id="SSF103473">
    <property type="entry name" value="MFS general substrate transporter"/>
    <property type="match status" value="1"/>
</dbReference>
<dbReference type="InterPro" id="IPR005829">
    <property type="entry name" value="Sugar_transporter_CS"/>
</dbReference>
<feature type="domain" description="Major facilitator superfamily (MFS) profile" evidence="10">
    <location>
        <begin position="22"/>
        <end position="437"/>
    </location>
</feature>
<keyword evidence="8 9" id="KW-0472">Membrane</keyword>
<feature type="transmembrane region" description="Helical" evidence="9">
    <location>
        <begin position="382"/>
        <end position="406"/>
    </location>
</feature>
<keyword evidence="12" id="KW-1185">Reference proteome</keyword>
<dbReference type="GO" id="GO:0015293">
    <property type="term" value="F:symporter activity"/>
    <property type="evidence" value="ECO:0007669"/>
    <property type="project" value="UniProtKB-KW"/>
</dbReference>
<evidence type="ECO:0000256" key="1">
    <source>
        <dbReference type="ARBA" id="ARBA00004651"/>
    </source>
</evidence>
<evidence type="ECO:0000259" key="10">
    <source>
        <dbReference type="PROSITE" id="PS50850"/>
    </source>
</evidence>
<dbReference type="Gene3D" id="1.20.1250.20">
    <property type="entry name" value="MFS general substrate transporter like domains"/>
    <property type="match status" value="2"/>
</dbReference>
<feature type="transmembrane region" description="Helical" evidence="9">
    <location>
        <begin position="95"/>
        <end position="113"/>
    </location>
</feature>
<dbReference type="PANTHER" id="PTHR43528">
    <property type="entry name" value="ALPHA-KETOGLUTARATE PERMEASE"/>
    <property type="match status" value="1"/>
</dbReference>
<evidence type="ECO:0000256" key="7">
    <source>
        <dbReference type="ARBA" id="ARBA00022989"/>
    </source>
</evidence>
<dbReference type="Pfam" id="PF07690">
    <property type="entry name" value="MFS_1"/>
    <property type="match status" value="1"/>
</dbReference>
<feature type="transmembrane region" description="Helical" evidence="9">
    <location>
        <begin position="160"/>
        <end position="183"/>
    </location>
</feature>
<dbReference type="AlphaFoldDB" id="A0A4P8IIR6"/>
<evidence type="ECO:0000256" key="2">
    <source>
        <dbReference type="ARBA" id="ARBA00008240"/>
    </source>
</evidence>
<keyword evidence="7 9" id="KW-1133">Transmembrane helix</keyword>
<dbReference type="InterPro" id="IPR020846">
    <property type="entry name" value="MFS_dom"/>
</dbReference>
<dbReference type="PROSITE" id="PS50850">
    <property type="entry name" value="MFS"/>
    <property type="match status" value="1"/>
</dbReference>
<evidence type="ECO:0000256" key="6">
    <source>
        <dbReference type="ARBA" id="ARBA00022847"/>
    </source>
</evidence>
<evidence type="ECO:0000313" key="11">
    <source>
        <dbReference type="EMBL" id="QCP48608.1"/>
    </source>
</evidence>
<dbReference type="RefSeq" id="WP_137331446.1">
    <property type="nucleotide sequence ID" value="NZ_CP040077.1"/>
</dbReference>
<sequence length="438" mass="46536">MATTLETAQSAALPRRKSPRNVVVAASLGNALEMFDFTVFSFFAVLIGKQFFPVDNGGIVSLLLSLATFGIGFVMRPLGSICIGNYADRRGRKPALMLTISLMALGTALIGFAPTYAQIGLAAPVLIVAGRLLQGFSAGGEIGASTAFLMESGSQDRRGLMVSFQMVSQGAAALFGALAGTLLSNLLSPESLESWGWRVPFIFGLLIAPVGMYIRRHLDETHTESSAANAGEASAPHGGAFGYVVKHHLREVVLGVLMIVGMTTAMYIVGFYMPSYSVKVLGMPKSGSFLSGCIAGLVMIVVSPFFGILTDSLKNRKRLVLVSHAGIFALILPFFWLVNQYHSLALMLPGVAILIGFLMVGGAPVFLMTLEAFPARARVTGMGLIYAICVTIFGGFAQFIVTWLLHITSNPLAPALYMMATSAISFAATLAFPSRKPQ</sequence>
<feature type="transmembrane region" description="Helical" evidence="9">
    <location>
        <begin position="22"/>
        <end position="47"/>
    </location>
</feature>
<accession>A0A4P8IIR6</accession>
<dbReference type="KEGG" id="tvl:FAZ95_05035"/>
<dbReference type="InterPro" id="IPR051084">
    <property type="entry name" value="H+-coupled_symporters"/>
</dbReference>
<keyword evidence="4" id="KW-1003">Cell membrane</keyword>
<evidence type="ECO:0000256" key="8">
    <source>
        <dbReference type="ARBA" id="ARBA00023136"/>
    </source>
</evidence>
<evidence type="ECO:0000313" key="12">
    <source>
        <dbReference type="Proteomes" id="UP000298656"/>
    </source>
</evidence>
<evidence type="ECO:0000256" key="4">
    <source>
        <dbReference type="ARBA" id="ARBA00022475"/>
    </source>
</evidence>
<feature type="transmembrane region" description="Helical" evidence="9">
    <location>
        <begin position="59"/>
        <end position="83"/>
    </location>
</feature>
<dbReference type="EMBL" id="CP040077">
    <property type="protein sequence ID" value="QCP48608.1"/>
    <property type="molecule type" value="Genomic_DNA"/>
</dbReference>
<dbReference type="FunFam" id="1.20.1250.20:FF:000001">
    <property type="entry name" value="Dicarboxylate MFS transporter"/>
    <property type="match status" value="1"/>
</dbReference>
<keyword evidence="6" id="KW-0769">Symport</keyword>
<feature type="transmembrane region" description="Helical" evidence="9">
    <location>
        <begin position="286"/>
        <end position="307"/>
    </location>
</feature>
<feature type="transmembrane region" description="Helical" evidence="9">
    <location>
        <begin position="319"/>
        <end position="338"/>
    </location>
</feature>
<comment type="subcellular location">
    <subcellularLocation>
        <location evidence="1">Cell membrane</location>
        <topology evidence="1">Multi-pass membrane protein</topology>
    </subcellularLocation>
</comment>
<dbReference type="GO" id="GO:0005886">
    <property type="term" value="C:plasma membrane"/>
    <property type="evidence" value="ECO:0007669"/>
    <property type="project" value="UniProtKB-SubCell"/>
</dbReference>
<dbReference type="InterPro" id="IPR011701">
    <property type="entry name" value="MFS"/>
</dbReference>
<feature type="transmembrane region" description="Helical" evidence="9">
    <location>
        <begin position="412"/>
        <end position="432"/>
    </location>
</feature>
<name>A0A4P8IIR6_9BURK</name>
<gene>
    <name evidence="11" type="ORF">FAZ95_05035</name>
</gene>
<reference evidence="11 12" key="1">
    <citation type="submission" date="2019-05" db="EMBL/GenBank/DDBJ databases">
        <title>Burkholderia sp. DHOD12, isolated from subtropical forest soil.</title>
        <authorList>
            <person name="Gao Z.-H."/>
            <person name="Qiu L.-H."/>
        </authorList>
    </citation>
    <scope>NUCLEOTIDE SEQUENCE [LARGE SCALE GENOMIC DNA]</scope>
    <source>
        <strain evidence="11 12">DHOD12</strain>
    </source>
</reference>
<feature type="transmembrane region" description="Helical" evidence="9">
    <location>
        <begin position="195"/>
        <end position="214"/>
    </location>
</feature>
<dbReference type="OrthoDB" id="6766492at2"/>
<evidence type="ECO:0000256" key="9">
    <source>
        <dbReference type="SAM" id="Phobius"/>
    </source>
</evidence>
<evidence type="ECO:0000256" key="3">
    <source>
        <dbReference type="ARBA" id="ARBA00022448"/>
    </source>
</evidence>
<dbReference type="InterPro" id="IPR036259">
    <property type="entry name" value="MFS_trans_sf"/>
</dbReference>
<feature type="transmembrane region" description="Helical" evidence="9">
    <location>
        <begin position="119"/>
        <end position="139"/>
    </location>
</feature>
<dbReference type="PANTHER" id="PTHR43528:SF3">
    <property type="entry name" value="CITRATE-PROTON SYMPORTER"/>
    <property type="match status" value="1"/>
</dbReference>
<organism evidence="11 12">
    <name type="scientific">Trinickia violacea</name>
    <dbReference type="NCBI Taxonomy" id="2571746"/>
    <lineage>
        <taxon>Bacteria</taxon>
        <taxon>Pseudomonadati</taxon>
        <taxon>Pseudomonadota</taxon>
        <taxon>Betaproteobacteria</taxon>
        <taxon>Burkholderiales</taxon>
        <taxon>Burkholderiaceae</taxon>
        <taxon>Trinickia</taxon>
    </lineage>
</organism>
<feature type="transmembrane region" description="Helical" evidence="9">
    <location>
        <begin position="252"/>
        <end position="274"/>
    </location>
</feature>
<dbReference type="Proteomes" id="UP000298656">
    <property type="component" value="Chromosome 1"/>
</dbReference>
<keyword evidence="5 9" id="KW-0812">Transmembrane</keyword>
<proteinExistence type="inferred from homology"/>